<name>A0A426SMP2_9MICO</name>
<evidence type="ECO:0000313" key="3">
    <source>
        <dbReference type="EMBL" id="RRR19463.1"/>
    </source>
</evidence>
<evidence type="ECO:0000256" key="1">
    <source>
        <dbReference type="SAM" id="Phobius"/>
    </source>
</evidence>
<keyword evidence="1" id="KW-0812">Transmembrane</keyword>
<gene>
    <name evidence="3" type="ORF">DS079_04130</name>
</gene>
<dbReference type="RefSeq" id="WP_126985148.1">
    <property type="nucleotide sequence ID" value="NZ_JALXWX010000097.1"/>
</dbReference>
<feature type="domain" description="Low molecular weight protein antigen 6 PH" evidence="2">
    <location>
        <begin position="75"/>
        <end position="131"/>
    </location>
</feature>
<reference evidence="3 4" key="1">
    <citation type="submission" date="2018-07" db="EMBL/GenBank/DDBJ databases">
        <title>Brachybacteriurn paraconglorneratum KCTC 9916.</title>
        <authorList>
            <person name="Li Y."/>
        </authorList>
    </citation>
    <scope>NUCLEOTIDE SEQUENCE [LARGE SCALE GENOMIC DNA]</scope>
    <source>
        <strain evidence="3 4">KCTC 9916</strain>
    </source>
</reference>
<dbReference type="Pfam" id="PF10756">
    <property type="entry name" value="bPH_6"/>
    <property type="match status" value="1"/>
</dbReference>
<organism evidence="3 4">
    <name type="scientific">Brachybacterium paraconglomeratum</name>
    <dbReference type="NCBI Taxonomy" id="173362"/>
    <lineage>
        <taxon>Bacteria</taxon>
        <taxon>Bacillati</taxon>
        <taxon>Actinomycetota</taxon>
        <taxon>Actinomycetes</taxon>
        <taxon>Micrococcales</taxon>
        <taxon>Dermabacteraceae</taxon>
        <taxon>Brachybacterium</taxon>
    </lineage>
</organism>
<feature type="transmembrane region" description="Helical" evidence="1">
    <location>
        <begin position="51"/>
        <end position="72"/>
    </location>
</feature>
<keyword evidence="1" id="KW-0472">Membrane</keyword>
<evidence type="ECO:0000259" key="2">
    <source>
        <dbReference type="Pfam" id="PF10756"/>
    </source>
</evidence>
<dbReference type="GeneID" id="78120219"/>
<dbReference type="InterPro" id="IPR019692">
    <property type="entry name" value="CFP-6_PH"/>
</dbReference>
<dbReference type="AlphaFoldDB" id="A0A426SMP2"/>
<evidence type="ECO:0000313" key="4">
    <source>
        <dbReference type="Proteomes" id="UP000274327"/>
    </source>
</evidence>
<dbReference type="Proteomes" id="UP000274327">
    <property type="component" value="Unassembled WGS sequence"/>
</dbReference>
<comment type="caution">
    <text evidence="3">The sequence shown here is derived from an EMBL/GenBank/DDBJ whole genome shotgun (WGS) entry which is preliminary data.</text>
</comment>
<sequence>MSSSRPSTPVVLFRAPERPWSLIVAIALAVLVLLPLAILVAVLGATSGSTAGIVLGLVAGLLILLVSCMFVITMRQRFTVTTAGIEVASHLSTRRLPWSQIRLVRVGPATFRAPRATEIVLADGSTVRPPATSMNFALWRGEMPTAHGADGTSPTRCTLAAIDAHRRYLAGEFGR</sequence>
<dbReference type="EMBL" id="QOCI01000002">
    <property type="protein sequence ID" value="RRR19463.1"/>
    <property type="molecule type" value="Genomic_DNA"/>
</dbReference>
<accession>A0A426SMP2</accession>
<feature type="transmembrane region" description="Helical" evidence="1">
    <location>
        <begin position="20"/>
        <end position="45"/>
    </location>
</feature>
<protein>
    <recommendedName>
        <fullName evidence="2">Low molecular weight protein antigen 6 PH domain-containing protein</fullName>
    </recommendedName>
</protein>
<proteinExistence type="predicted"/>
<keyword evidence="1" id="KW-1133">Transmembrane helix</keyword>
<keyword evidence="4" id="KW-1185">Reference proteome</keyword>